<evidence type="ECO:0000259" key="7">
    <source>
        <dbReference type="PROSITE" id="PS51134"/>
    </source>
</evidence>
<dbReference type="GO" id="GO:0008270">
    <property type="term" value="F:zinc ion binding"/>
    <property type="evidence" value="ECO:0007669"/>
    <property type="project" value="UniProtKB-KW"/>
</dbReference>
<reference evidence="8" key="1">
    <citation type="journal article" date="2020" name="Stud. Mycol.">
        <title>101 Dothideomycetes genomes: a test case for predicting lifestyles and emergence of pathogens.</title>
        <authorList>
            <person name="Haridas S."/>
            <person name="Albert R."/>
            <person name="Binder M."/>
            <person name="Bloem J."/>
            <person name="Labutti K."/>
            <person name="Salamov A."/>
            <person name="Andreopoulos B."/>
            <person name="Baker S."/>
            <person name="Barry K."/>
            <person name="Bills G."/>
            <person name="Bluhm B."/>
            <person name="Cannon C."/>
            <person name="Castanera R."/>
            <person name="Culley D."/>
            <person name="Daum C."/>
            <person name="Ezra D."/>
            <person name="Gonzalez J."/>
            <person name="Henrissat B."/>
            <person name="Kuo A."/>
            <person name="Liang C."/>
            <person name="Lipzen A."/>
            <person name="Lutzoni F."/>
            <person name="Magnuson J."/>
            <person name="Mondo S."/>
            <person name="Nolan M."/>
            <person name="Ohm R."/>
            <person name="Pangilinan J."/>
            <person name="Park H.-J."/>
            <person name="Ramirez L."/>
            <person name="Alfaro M."/>
            <person name="Sun H."/>
            <person name="Tritt A."/>
            <person name="Yoshinaga Y."/>
            <person name="Zwiers L.-H."/>
            <person name="Turgeon B."/>
            <person name="Goodwin S."/>
            <person name="Spatafora J."/>
            <person name="Crous P."/>
            <person name="Grigoriev I."/>
        </authorList>
    </citation>
    <scope>NUCLEOTIDE SEQUENCE</scope>
    <source>
        <strain evidence="8">CBS 627.86</strain>
    </source>
</reference>
<keyword evidence="9" id="KW-1185">Reference proteome</keyword>
<dbReference type="GO" id="GO:0005634">
    <property type="term" value="C:nucleus"/>
    <property type="evidence" value="ECO:0007669"/>
    <property type="project" value="TreeGrafter"/>
</dbReference>
<evidence type="ECO:0000313" key="9">
    <source>
        <dbReference type="Proteomes" id="UP000799770"/>
    </source>
</evidence>
<dbReference type="Pfam" id="PF00382">
    <property type="entry name" value="TFIIB"/>
    <property type="match status" value="2"/>
</dbReference>
<feature type="domain" description="TFIIB-type" evidence="7">
    <location>
        <begin position="31"/>
        <end position="65"/>
    </location>
</feature>
<dbReference type="PANTHER" id="PTHR11618:SF13">
    <property type="entry name" value="TRANSCRIPTION INITIATION FACTOR IIB"/>
    <property type="match status" value="1"/>
</dbReference>
<dbReference type="AlphaFoldDB" id="A0A6A5YTM5"/>
<dbReference type="Proteomes" id="UP000799770">
    <property type="component" value="Unassembled WGS sequence"/>
</dbReference>
<dbReference type="InterPro" id="IPR013150">
    <property type="entry name" value="TFIIB_cyclin"/>
</dbReference>
<dbReference type="EMBL" id="ML977338">
    <property type="protein sequence ID" value="KAF2110492.1"/>
    <property type="molecule type" value="Genomic_DNA"/>
</dbReference>
<evidence type="ECO:0000256" key="5">
    <source>
        <dbReference type="PROSITE-ProRule" id="PRU00469"/>
    </source>
</evidence>
<dbReference type="GO" id="GO:0016251">
    <property type="term" value="F:RNA polymerase II general transcription initiation factor activity"/>
    <property type="evidence" value="ECO:0007669"/>
    <property type="project" value="TreeGrafter"/>
</dbReference>
<proteinExistence type="predicted"/>
<name>A0A6A5YTM5_9PLEO</name>
<keyword evidence="2" id="KW-0805">Transcription regulation</keyword>
<evidence type="ECO:0000256" key="3">
    <source>
        <dbReference type="ARBA" id="ARBA00023163"/>
    </source>
</evidence>
<dbReference type="SUPFAM" id="SSF47954">
    <property type="entry name" value="Cyclin-like"/>
    <property type="match status" value="2"/>
</dbReference>
<dbReference type="PANTHER" id="PTHR11618">
    <property type="entry name" value="TRANSCRIPTION INITIATION FACTOR IIB-RELATED"/>
    <property type="match status" value="1"/>
</dbReference>
<dbReference type="GO" id="GO:0070897">
    <property type="term" value="P:transcription preinitiation complex assembly"/>
    <property type="evidence" value="ECO:0007669"/>
    <property type="project" value="InterPro"/>
</dbReference>
<dbReference type="PRINTS" id="PR00685">
    <property type="entry name" value="TIFACTORIIB"/>
</dbReference>
<dbReference type="Pfam" id="PF08271">
    <property type="entry name" value="Zn_Ribbon_TF"/>
    <property type="match status" value="1"/>
</dbReference>
<dbReference type="InterPro" id="IPR036915">
    <property type="entry name" value="Cyclin-like_sf"/>
</dbReference>
<evidence type="ECO:0000256" key="1">
    <source>
        <dbReference type="ARBA" id="ARBA00022737"/>
    </source>
</evidence>
<dbReference type="CDD" id="cd00043">
    <property type="entry name" value="CYCLIN_SF"/>
    <property type="match status" value="1"/>
</dbReference>
<dbReference type="GO" id="GO:0017025">
    <property type="term" value="F:TBP-class protein binding"/>
    <property type="evidence" value="ECO:0007669"/>
    <property type="project" value="InterPro"/>
</dbReference>
<gene>
    <name evidence="8" type="ORF">BDV96DRAFT_667517</name>
</gene>
<evidence type="ECO:0000256" key="6">
    <source>
        <dbReference type="SAM" id="MobiDB-lite"/>
    </source>
</evidence>
<organism evidence="8 9">
    <name type="scientific">Lophiotrema nucula</name>
    <dbReference type="NCBI Taxonomy" id="690887"/>
    <lineage>
        <taxon>Eukaryota</taxon>
        <taxon>Fungi</taxon>
        <taxon>Dikarya</taxon>
        <taxon>Ascomycota</taxon>
        <taxon>Pezizomycotina</taxon>
        <taxon>Dothideomycetes</taxon>
        <taxon>Pleosporomycetidae</taxon>
        <taxon>Pleosporales</taxon>
        <taxon>Lophiotremataceae</taxon>
        <taxon>Lophiotrema</taxon>
    </lineage>
</organism>
<dbReference type="OrthoDB" id="25790at2759"/>
<keyword evidence="3" id="KW-0804">Transcription</keyword>
<keyword evidence="1" id="KW-0677">Repeat</keyword>
<dbReference type="PROSITE" id="PS51134">
    <property type="entry name" value="ZF_TFIIB"/>
    <property type="match status" value="1"/>
</dbReference>
<feature type="region of interest" description="Disordered" evidence="6">
    <location>
        <begin position="1"/>
        <end position="22"/>
    </location>
</feature>
<dbReference type="InterPro" id="IPR013137">
    <property type="entry name" value="Znf_TFIIB"/>
</dbReference>
<dbReference type="Gene3D" id="1.10.472.10">
    <property type="entry name" value="Cyclin-like"/>
    <property type="match status" value="1"/>
</dbReference>
<dbReference type="InterPro" id="IPR000812">
    <property type="entry name" value="TFIIB"/>
</dbReference>
<dbReference type="Gene3D" id="1.10.472.170">
    <property type="match status" value="1"/>
</dbReference>
<protein>
    <recommendedName>
        <fullName evidence="4">General transcription factor TFIIB</fullName>
    </recommendedName>
</protein>
<evidence type="ECO:0000256" key="2">
    <source>
        <dbReference type="ARBA" id="ARBA00023015"/>
    </source>
</evidence>
<sequence length="373" mass="40777">MASDSSLSPGEVAMHGSEQQSNKAPEYEDLNILMICPDCQENPPNLVEEYAQGEIVCGSCGRVLDDHVLDTRQEWRDYSNDYGEQEDHSRVGQAANPLYFGSQLFTEIGAFSGGAKLSKRERGLARAQMMANKESDVEKANQKLALAYNKINTLCQAAGFQKIVQEQACLLYKEFCSATSVKSIHQAGLIASVILFATRSNDNNRSAESICQLVGIDRKVFGAAFKKMRKQLHEIVVKQAAAEATSQKPQDPKTAIDSRSMTSKNTSVKFVPGICSKLGITGRLLMQCEQAAEIENQHAIGEGKRPQTRAAACILLVCRELGKPLDEKQLAKHASVGVATIKKLYKDSILPAAPILINPAWRPNDQTPLLLPA</sequence>
<accession>A0A6A5YTM5</accession>
<evidence type="ECO:0000313" key="8">
    <source>
        <dbReference type="EMBL" id="KAF2110492.1"/>
    </source>
</evidence>
<keyword evidence="5" id="KW-0863">Zinc-finger</keyword>
<keyword evidence="5" id="KW-0479">Metal-binding</keyword>
<evidence type="ECO:0000256" key="4">
    <source>
        <dbReference type="ARBA" id="ARBA00031706"/>
    </source>
</evidence>
<dbReference type="SUPFAM" id="SSF57783">
    <property type="entry name" value="Zinc beta-ribbon"/>
    <property type="match status" value="1"/>
</dbReference>
<dbReference type="GO" id="GO:0097550">
    <property type="term" value="C:transcription preinitiation complex"/>
    <property type="evidence" value="ECO:0007669"/>
    <property type="project" value="TreeGrafter"/>
</dbReference>
<keyword evidence="5" id="KW-0862">Zinc</keyword>
<dbReference type="GO" id="GO:0006367">
    <property type="term" value="P:transcription initiation at RNA polymerase II promoter"/>
    <property type="evidence" value="ECO:0007669"/>
    <property type="project" value="TreeGrafter"/>
</dbReference>